<dbReference type="SMART" id="SM00448">
    <property type="entry name" value="REC"/>
    <property type="match status" value="1"/>
</dbReference>
<evidence type="ECO:0000256" key="1">
    <source>
        <dbReference type="ARBA" id="ARBA00022741"/>
    </source>
</evidence>
<dbReference type="PRINTS" id="PR01590">
    <property type="entry name" value="HTHFIS"/>
</dbReference>
<dbReference type="AlphaFoldDB" id="A0A290XD66"/>
<dbReference type="PROSITE" id="PS50045">
    <property type="entry name" value="SIGMA54_INTERACT_4"/>
    <property type="match status" value="1"/>
</dbReference>
<keyword evidence="1" id="KW-0547">Nucleotide-binding</keyword>
<dbReference type="EMBL" id="CP023406">
    <property type="protein sequence ID" value="ATD66938.1"/>
    <property type="molecule type" value="Genomic_DNA"/>
</dbReference>
<evidence type="ECO:0000256" key="5">
    <source>
        <dbReference type="ARBA" id="ARBA00023163"/>
    </source>
</evidence>
<dbReference type="PROSITE" id="PS00688">
    <property type="entry name" value="SIGMA54_INTERACT_3"/>
    <property type="match status" value="1"/>
</dbReference>
<dbReference type="SUPFAM" id="SSF52172">
    <property type="entry name" value="CheY-like"/>
    <property type="match status" value="1"/>
</dbReference>
<evidence type="ECO:0000256" key="6">
    <source>
        <dbReference type="PROSITE-ProRule" id="PRU00169"/>
    </source>
</evidence>
<dbReference type="Gene3D" id="3.40.50.2300">
    <property type="match status" value="1"/>
</dbReference>
<evidence type="ECO:0000256" key="2">
    <source>
        <dbReference type="ARBA" id="ARBA00022840"/>
    </source>
</evidence>
<evidence type="ECO:0000313" key="11">
    <source>
        <dbReference type="Proteomes" id="UP000218968"/>
    </source>
</evidence>
<dbReference type="FunFam" id="3.40.50.300:FF:000006">
    <property type="entry name" value="DNA-binding transcriptional regulator NtrC"/>
    <property type="match status" value="1"/>
</dbReference>
<dbReference type="GO" id="GO:0006355">
    <property type="term" value="P:regulation of DNA-templated transcription"/>
    <property type="evidence" value="ECO:0007669"/>
    <property type="project" value="InterPro"/>
</dbReference>
<accession>A0A290XD66</accession>
<dbReference type="GO" id="GO:0000160">
    <property type="term" value="P:phosphorelay signal transduction system"/>
    <property type="evidence" value="ECO:0007669"/>
    <property type="project" value="InterPro"/>
</dbReference>
<dbReference type="InterPro" id="IPR011006">
    <property type="entry name" value="CheY-like_superfamily"/>
</dbReference>
<dbReference type="Pfam" id="PF00072">
    <property type="entry name" value="Response_reg"/>
    <property type="match status" value="1"/>
</dbReference>
<evidence type="ECO:0000259" key="8">
    <source>
        <dbReference type="PROSITE" id="PS50045"/>
    </source>
</evidence>
<dbReference type="Gene3D" id="3.40.50.300">
    <property type="entry name" value="P-loop containing nucleotide triphosphate hydrolases"/>
    <property type="match status" value="1"/>
</dbReference>
<dbReference type="InterPro" id="IPR027417">
    <property type="entry name" value="P-loop_NTPase"/>
</dbReference>
<evidence type="ECO:0000256" key="4">
    <source>
        <dbReference type="ARBA" id="ARBA00023125"/>
    </source>
</evidence>
<dbReference type="InterPro" id="IPR009057">
    <property type="entry name" value="Homeodomain-like_sf"/>
</dbReference>
<dbReference type="KEGG" id="lum:CNR27_05350"/>
<dbReference type="InterPro" id="IPR002078">
    <property type="entry name" value="Sigma_54_int"/>
</dbReference>
<keyword evidence="6" id="KW-0597">Phosphoprotein</keyword>
<dbReference type="InterPro" id="IPR025944">
    <property type="entry name" value="Sigma_54_int_dom_CS"/>
</dbReference>
<evidence type="ECO:0000259" key="9">
    <source>
        <dbReference type="PROSITE" id="PS50110"/>
    </source>
</evidence>
<dbReference type="InterPro" id="IPR025662">
    <property type="entry name" value="Sigma_54_int_dom_ATP-bd_1"/>
</dbReference>
<keyword evidence="3" id="KW-0805">Transcription regulation</keyword>
<dbReference type="PROSITE" id="PS00676">
    <property type="entry name" value="SIGMA54_INTERACT_2"/>
    <property type="match status" value="1"/>
</dbReference>
<dbReference type="InterPro" id="IPR025943">
    <property type="entry name" value="Sigma_54_int_dom_ATP-bd_2"/>
</dbReference>
<organism evidence="10 11">
    <name type="scientific">Luteimonas chenhongjianii</name>
    <dbReference type="NCBI Taxonomy" id="2006110"/>
    <lineage>
        <taxon>Bacteria</taxon>
        <taxon>Pseudomonadati</taxon>
        <taxon>Pseudomonadota</taxon>
        <taxon>Gammaproteobacteria</taxon>
        <taxon>Lysobacterales</taxon>
        <taxon>Lysobacteraceae</taxon>
        <taxon>Luteimonas</taxon>
    </lineage>
</organism>
<feature type="domain" description="Sigma-54 factor interaction" evidence="8">
    <location>
        <begin position="137"/>
        <end position="366"/>
    </location>
</feature>
<feature type="region of interest" description="Disordered" evidence="7">
    <location>
        <begin position="386"/>
        <end position="424"/>
    </location>
</feature>
<dbReference type="GO" id="GO:0043565">
    <property type="term" value="F:sequence-specific DNA binding"/>
    <property type="evidence" value="ECO:0007669"/>
    <property type="project" value="InterPro"/>
</dbReference>
<dbReference type="InterPro" id="IPR001789">
    <property type="entry name" value="Sig_transdc_resp-reg_receiver"/>
</dbReference>
<feature type="modified residue" description="4-aspartylphosphate" evidence="6">
    <location>
        <position position="55"/>
    </location>
</feature>
<dbReference type="Gene3D" id="1.10.8.60">
    <property type="match status" value="1"/>
</dbReference>
<dbReference type="CDD" id="cd00009">
    <property type="entry name" value="AAA"/>
    <property type="match status" value="1"/>
</dbReference>
<keyword evidence="5" id="KW-0804">Transcription</keyword>
<keyword evidence="2" id="KW-0067">ATP-binding</keyword>
<evidence type="ECO:0000256" key="3">
    <source>
        <dbReference type="ARBA" id="ARBA00023015"/>
    </source>
</evidence>
<dbReference type="OrthoDB" id="9804019at2"/>
<dbReference type="InterPro" id="IPR058031">
    <property type="entry name" value="AAA_lid_NorR"/>
</dbReference>
<dbReference type="GO" id="GO:0005524">
    <property type="term" value="F:ATP binding"/>
    <property type="evidence" value="ECO:0007669"/>
    <property type="project" value="UniProtKB-KW"/>
</dbReference>
<proteinExistence type="predicted"/>
<dbReference type="PANTHER" id="PTHR32071">
    <property type="entry name" value="TRANSCRIPTIONAL REGULATORY PROTEIN"/>
    <property type="match status" value="1"/>
</dbReference>
<dbReference type="InterPro" id="IPR002197">
    <property type="entry name" value="HTH_Fis"/>
</dbReference>
<protein>
    <submittedName>
        <fullName evidence="10">Sigma-54-dependent Fis family transcriptional regulator</fullName>
    </submittedName>
</protein>
<dbReference type="PROSITE" id="PS50110">
    <property type="entry name" value="RESPONSE_REGULATORY"/>
    <property type="match status" value="1"/>
</dbReference>
<dbReference type="Pfam" id="PF25601">
    <property type="entry name" value="AAA_lid_14"/>
    <property type="match status" value="1"/>
</dbReference>
<gene>
    <name evidence="10" type="ORF">CNR27_05350</name>
</gene>
<feature type="domain" description="Response regulatory" evidence="9">
    <location>
        <begin position="6"/>
        <end position="120"/>
    </location>
</feature>
<reference evidence="11" key="1">
    <citation type="submission" date="2017-09" db="EMBL/GenBank/DDBJ databases">
        <title>Luteimonas liuhanmingii sp.nov., isolated from the intestinal contents of Tibetan Plateau Pika in Yushu, Qinghai Province, China.</title>
        <authorList>
            <person name="Gui Z."/>
        </authorList>
    </citation>
    <scope>NUCLEOTIDE SEQUENCE [LARGE SCALE GENOMIC DNA]</scope>
    <source>
        <strain evidence="11">100111</strain>
    </source>
</reference>
<dbReference type="Pfam" id="PF00158">
    <property type="entry name" value="Sigma54_activat"/>
    <property type="match status" value="1"/>
</dbReference>
<dbReference type="SMART" id="SM00382">
    <property type="entry name" value="AAA"/>
    <property type="match status" value="1"/>
</dbReference>
<dbReference type="SUPFAM" id="SSF46689">
    <property type="entry name" value="Homeodomain-like"/>
    <property type="match status" value="1"/>
</dbReference>
<dbReference type="Gene3D" id="1.10.10.60">
    <property type="entry name" value="Homeodomain-like"/>
    <property type="match status" value="1"/>
</dbReference>
<dbReference type="Pfam" id="PF02954">
    <property type="entry name" value="HTH_8"/>
    <property type="match status" value="1"/>
</dbReference>
<keyword evidence="4" id="KW-0238">DNA-binding</keyword>
<dbReference type="PROSITE" id="PS00675">
    <property type="entry name" value="SIGMA54_INTERACT_1"/>
    <property type="match status" value="1"/>
</dbReference>
<dbReference type="InterPro" id="IPR003593">
    <property type="entry name" value="AAA+_ATPase"/>
</dbReference>
<feature type="compositionally biased region" description="Polar residues" evidence="7">
    <location>
        <begin position="386"/>
        <end position="403"/>
    </location>
</feature>
<evidence type="ECO:0000313" key="10">
    <source>
        <dbReference type="EMBL" id="ATD66938.1"/>
    </source>
</evidence>
<sequence length="476" mass="51702">MSEHRSVLIVDDEQDIRELLVLTLGRMGLRTETAPTLSCARELLASGPFDLCLTDMRLPDGSGLDLIGEIATRYPGMPVAMITAYGNVEAAVEALKAGAFDFVSKPVDIHVLRGLVRQALELGERAKRETEAHSSRLLGTSDAMVTLRNTITKVARSQAPVFINGESGTGKELVARTIHAQGARASGPFIPVNCGAIPTELMESEFFGHRKGSFTGANSDKPGLFQAADGGTLFLDEVAELPLAMQVKLLRAIQEKCIRPVGAPAEVQVDVRILSATHKDLAQLVNDGRFRHDLYYRINVIGLHVPPLRERTGDLPLLSDAILRRLAQAMHRAPPALTDDAVAALEAYRFPGNVRELENILERALAMADGDRITAADLHLPASRNLQQTAQPQRSSPFITGTHQALPAGPSPPRDPRTLSPYDTASSALPSFIEDIERAAIQQALQENRYNKTKTAAALGITFRALRYKLKKLGID</sequence>
<dbReference type="Proteomes" id="UP000218968">
    <property type="component" value="Chromosome"/>
</dbReference>
<keyword evidence="11" id="KW-1185">Reference proteome</keyword>
<dbReference type="PANTHER" id="PTHR32071:SF100">
    <property type="entry name" value="RESPONSE REGULATOR PROTEIN PILR"/>
    <property type="match status" value="1"/>
</dbReference>
<name>A0A290XD66_9GAMM</name>
<evidence type="ECO:0000256" key="7">
    <source>
        <dbReference type="SAM" id="MobiDB-lite"/>
    </source>
</evidence>
<dbReference type="SUPFAM" id="SSF52540">
    <property type="entry name" value="P-loop containing nucleoside triphosphate hydrolases"/>
    <property type="match status" value="1"/>
</dbReference>